<gene>
    <name evidence="10" type="primary">apaH</name>
    <name evidence="10" type="ORF">PARC_a0605</name>
</gene>
<keyword evidence="4" id="KW-0378">Hydrolase</keyword>
<proteinExistence type="inferred from homology"/>
<comment type="function">
    <text evidence="1">Hydrolyzes diadenosine 5',5'''-P1,P4-tetraphosphate to yield ADP.</text>
</comment>
<dbReference type="OrthoDB" id="9807890at2"/>
<evidence type="ECO:0000256" key="8">
    <source>
        <dbReference type="ARBA" id="ARBA00049417"/>
    </source>
</evidence>
<dbReference type="GO" id="GO:0008803">
    <property type="term" value="F:bis(5'-nucleosyl)-tetraphosphatase (symmetrical) activity"/>
    <property type="evidence" value="ECO:0007669"/>
    <property type="project" value="UniProtKB-EC"/>
</dbReference>
<dbReference type="SUPFAM" id="SSF56300">
    <property type="entry name" value="Metallo-dependent phosphatases"/>
    <property type="match status" value="1"/>
</dbReference>
<reference evidence="10 11" key="1">
    <citation type="journal article" date="2012" name="J. Bacteriol.">
        <title>Genome sequences of type strains of seven species of the marine bacterium Pseudoalteromonas.</title>
        <authorList>
            <person name="Xie B.B."/>
            <person name="Shu Y.L."/>
            <person name="Qin Q.L."/>
            <person name="Rong J.C."/>
            <person name="Zhang X.Y."/>
            <person name="Chen X.L."/>
            <person name="Shi M."/>
            <person name="He H.L."/>
            <person name="Zhou B.C."/>
            <person name="Zhang Y.Z."/>
        </authorList>
    </citation>
    <scope>NUCLEOTIDE SEQUENCE [LARGE SCALE GENOMIC DNA]</scope>
    <source>
        <strain evidence="10 11">A 37-1-2</strain>
    </source>
</reference>
<evidence type="ECO:0000256" key="2">
    <source>
        <dbReference type="ARBA" id="ARBA00005419"/>
    </source>
</evidence>
<dbReference type="Proteomes" id="UP000016505">
    <property type="component" value="Chromosome I"/>
</dbReference>
<dbReference type="Gene3D" id="3.60.21.10">
    <property type="match status" value="1"/>
</dbReference>
<dbReference type="PANTHER" id="PTHR40942:SF4">
    <property type="entry name" value="CYTOCHROME C5"/>
    <property type="match status" value="1"/>
</dbReference>
<dbReference type="AlphaFoldDB" id="A0A290RYZ8"/>
<dbReference type="PANTHER" id="PTHR40942">
    <property type="match status" value="1"/>
</dbReference>
<comment type="catalytic activity">
    <reaction evidence="8">
        <text>P(1),P(4)-bis(5'-adenosyl) tetraphosphate + H2O = 2 ADP + 2 H(+)</text>
        <dbReference type="Rhea" id="RHEA:24252"/>
        <dbReference type="ChEBI" id="CHEBI:15377"/>
        <dbReference type="ChEBI" id="CHEBI:15378"/>
        <dbReference type="ChEBI" id="CHEBI:58141"/>
        <dbReference type="ChEBI" id="CHEBI:456216"/>
        <dbReference type="EC" id="3.6.1.41"/>
    </reaction>
</comment>
<dbReference type="NCBIfam" id="NF001204">
    <property type="entry name" value="PRK00166.1"/>
    <property type="match status" value="1"/>
</dbReference>
<evidence type="ECO:0000256" key="3">
    <source>
        <dbReference type="ARBA" id="ARBA00012506"/>
    </source>
</evidence>
<evidence type="ECO:0000256" key="7">
    <source>
        <dbReference type="ARBA" id="ARBA00033210"/>
    </source>
</evidence>
<dbReference type="EC" id="3.6.1.41" evidence="3"/>
<evidence type="ECO:0000256" key="4">
    <source>
        <dbReference type="ARBA" id="ARBA00022801"/>
    </source>
</evidence>
<dbReference type="InterPro" id="IPR004617">
    <property type="entry name" value="ApaH"/>
</dbReference>
<evidence type="ECO:0000313" key="11">
    <source>
        <dbReference type="Proteomes" id="UP000016505"/>
    </source>
</evidence>
<dbReference type="NCBIfam" id="TIGR00668">
    <property type="entry name" value="apaH"/>
    <property type="match status" value="1"/>
</dbReference>
<evidence type="ECO:0000256" key="5">
    <source>
        <dbReference type="ARBA" id="ARBA00031248"/>
    </source>
</evidence>
<dbReference type="KEGG" id="part:PARC_a0605"/>
<dbReference type="PIRSF" id="PIRSF000903">
    <property type="entry name" value="B5n-ttraPtase_sm"/>
    <property type="match status" value="1"/>
</dbReference>
<dbReference type="InterPro" id="IPR004843">
    <property type="entry name" value="Calcineurin-like_PHP"/>
</dbReference>
<accession>A0A290RYZ8</accession>
<evidence type="ECO:0000313" key="10">
    <source>
        <dbReference type="EMBL" id="ATC85322.1"/>
    </source>
</evidence>
<protein>
    <recommendedName>
        <fullName evidence="3">bis(5'-nucleosyl)-tetraphosphatase (symmetrical)</fullName>
        <ecNumber evidence="3">3.6.1.41</ecNumber>
    </recommendedName>
    <alternativeName>
        <fullName evidence="6">Ap4A hydrolase</fullName>
    </alternativeName>
    <alternativeName>
        <fullName evidence="5">Diadenosine 5',5'''-P1,P4-tetraphosphate pyrophosphohydrolase</fullName>
    </alternativeName>
    <alternativeName>
        <fullName evidence="7">Diadenosine tetraphosphatase</fullName>
    </alternativeName>
</protein>
<evidence type="ECO:0000259" key="9">
    <source>
        <dbReference type="Pfam" id="PF00149"/>
    </source>
</evidence>
<comment type="similarity">
    <text evidence="2">Belongs to the Ap4A hydrolase family.</text>
</comment>
<evidence type="ECO:0000256" key="1">
    <source>
        <dbReference type="ARBA" id="ARBA00003413"/>
    </source>
</evidence>
<name>A0A290RYZ8_9GAMM</name>
<dbReference type="EMBL" id="CP011025">
    <property type="protein sequence ID" value="ATC85322.1"/>
    <property type="molecule type" value="Genomic_DNA"/>
</dbReference>
<dbReference type="RefSeq" id="WP_010555247.1">
    <property type="nucleotide sequence ID" value="NZ_CP011025.1"/>
</dbReference>
<evidence type="ECO:0000256" key="6">
    <source>
        <dbReference type="ARBA" id="ARBA00032248"/>
    </source>
</evidence>
<organism evidence="10 11">
    <name type="scientific">Pseudoalteromonas arctica A 37-1-2</name>
    <dbReference type="NCBI Taxonomy" id="1117313"/>
    <lineage>
        <taxon>Bacteria</taxon>
        <taxon>Pseudomonadati</taxon>
        <taxon>Pseudomonadota</taxon>
        <taxon>Gammaproteobacteria</taxon>
        <taxon>Alteromonadales</taxon>
        <taxon>Pseudoalteromonadaceae</taxon>
        <taxon>Pseudoalteromonas</taxon>
    </lineage>
</organism>
<sequence length="272" mass="31087">MADYAIGDLQGCFSEFNTLLQRVDFNPSKDHLYLVGDIVARGPDSLACLDYIYQHQNSMTITLGNHDLHMVACYFLNKPTNPKDKLNPIFESPKLARYIAFLQTQPLALELIKHNCFISHAGLNPDWSIEDALKQAQFAQNCYQSNNAKAFFEHMYQPHPIEWSSNLDDFAKFRYIVNYFTRMRFLTSDNKLELNAKGAITDSQTLTPWFNHPNIAKTKHDIIFGHWAALEGRTGNPRVHALDTGCVWGNTMTLMELSTKKIIVEKSHLSSK</sequence>
<dbReference type="InterPro" id="IPR029052">
    <property type="entry name" value="Metallo-depent_PP-like"/>
</dbReference>
<dbReference type="Pfam" id="PF00149">
    <property type="entry name" value="Metallophos"/>
    <property type="match status" value="1"/>
</dbReference>
<feature type="domain" description="Calcineurin-like phosphoesterase" evidence="9">
    <location>
        <begin position="5"/>
        <end position="124"/>
    </location>
</feature>